<reference evidence="3" key="1">
    <citation type="submission" date="2022-11" db="UniProtKB">
        <authorList>
            <consortium name="WormBaseParasite"/>
        </authorList>
    </citation>
    <scope>IDENTIFICATION</scope>
</reference>
<keyword evidence="1" id="KW-1133">Transmembrane helix</keyword>
<evidence type="ECO:0000313" key="3">
    <source>
        <dbReference type="WBParaSite" id="ACRNAN_scaffold1465.g30580.t1"/>
    </source>
</evidence>
<name>A0A914CV35_9BILA</name>
<feature type="transmembrane region" description="Helical" evidence="1">
    <location>
        <begin position="7"/>
        <end position="26"/>
    </location>
</feature>
<keyword evidence="1" id="KW-0812">Transmembrane</keyword>
<accession>A0A914CV35</accession>
<evidence type="ECO:0000256" key="1">
    <source>
        <dbReference type="SAM" id="Phobius"/>
    </source>
</evidence>
<protein>
    <submittedName>
        <fullName evidence="3">Uncharacterized protein</fullName>
    </submittedName>
</protein>
<dbReference type="Proteomes" id="UP000887540">
    <property type="component" value="Unplaced"/>
</dbReference>
<dbReference type="WBParaSite" id="ACRNAN_scaffold1465.g30580.t1">
    <property type="protein sequence ID" value="ACRNAN_scaffold1465.g30580.t1"/>
    <property type="gene ID" value="ACRNAN_scaffold1465.g30580"/>
</dbReference>
<evidence type="ECO:0000313" key="2">
    <source>
        <dbReference type="Proteomes" id="UP000887540"/>
    </source>
</evidence>
<proteinExistence type="predicted"/>
<sequence>MNKSIGIIGSIVMWSIIITWNAYIFWGENWMDYKAYCVVTSPQNNEKLKVMHYILLCFDVLITAADILLTFINKKQLIE</sequence>
<feature type="transmembrane region" description="Helical" evidence="1">
    <location>
        <begin position="50"/>
        <end position="72"/>
    </location>
</feature>
<organism evidence="2 3">
    <name type="scientific">Acrobeloides nanus</name>
    <dbReference type="NCBI Taxonomy" id="290746"/>
    <lineage>
        <taxon>Eukaryota</taxon>
        <taxon>Metazoa</taxon>
        <taxon>Ecdysozoa</taxon>
        <taxon>Nematoda</taxon>
        <taxon>Chromadorea</taxon>
        <taxon>Rhabditida</taxon>
        <taxon>Tylenchina</taxon>
        <taxon>Cephalobomorpha</taxon>
        <taxon>Cephaloboidea</taxon>
        <taxon>Cephalobidae</taxon>
        <taxon>Acrobeloides</taxon>
    </lineage>
</organism>
<keyword evidence="1" id="KW-0472">Membrane</keyword>
<dbReference type="AlphaFoldDB" id="A0A914CV35"/>
<keyword evidence="2" id="KW-1185">Reference proteome</keyword>